<dbReference type="RefSeq" id="WP_090675431.1">
    <property type="nucleotide sequence ID" value="NZ_FNIT01000008.1"/>
</dbReference>
<evidence type="ECO:0000256" key="2">
    <source>
        <dbReference type="SAM" id="SignalP"/>
    </source>
</evidence>
<gene>
    <name evidence="3" type="ORF">SAMN05192530_10831</name>
</gene>
<dbReference type="Proteomes" id="UP000198793">
    <property type="component" value="Unassembled WGS sequence"/>
</dbReference>
<evidence type="ECO:0000313" key="4">
    <source>
        <dbReference type="Proteomes" id="UP000198793"/>
    </source>
</evidence>
<evidence type="ECO:0000313" key="3">
    <source>
        <dbReference type="EMBL" id="SDO56616.1"/>
    </source>
</evidence>
<keyword evidence="4" id="KW-1185">Reference proteome</keyword>
<dbReference type="OrthoDB" id="10014905at2"/>
<name>A0A1H0KLC1_9HYPH</name>
<feature type="region of interest" description="Disordered" evidence="1">
    <location>
        <begin position="76"/>
        <end position="97"/>
    </location>
</feature>
<organism evidence="3 4">
    <name type="scientific">Aureimonas jatrophae</name>
    <dbReference type="NCBI Taxonomy" id="1166073"/>
    <lineage>
        <taxon>Bacteria</taxon>
        <taxon>Pseudomonadati</taxon>
        <taxon>Pseudomonadota</taxon>
        <taxon>Alphaproteobacteria</taxon>
        <taxon>Hyphomicrobiales</taxon>
        <taxon>Aurantimonadaceae</taxon>
        <taxon>Aureimonas</taxon>
    </lineage>
</organism>
<proteinExistence type="predicted"/>
<evidence type="ECO:0000256" key="1">
    <source>
        <dbReference type="SAM" id="MobiDB-lite"/>
    </source>
</evidence>
<dbReference type="AlphaFoldDB" id="A0A1H0KLC1"/>
<feature type="signal peptide" evidence="2">
    <location>
        <begin position="1"/>
        <end position="17"/>
    </location>
</feature>
<feature type="chain" id="PRO_5011655834" description="DUF2946 domain-containing protein" evidence="2">
    <location>
        <begin position="18"/>
        <end position="97"/>
    </location>
</feature>
<accession>A0A1H0KLC1</accession>
<sequence>MLLLLAGLVALASPVAAVPREAHPLSQTMADCAGHDEPTSGARHADLCCAFHCAPAIPIVAPAAIRPIPAPFRYARPADEDPAQWGRPVPVPPPRVA</sequence>
<dbReference type="STRING" id="1166073.SAMN05192530_10831"/>
<evidence type="ECO:0008006" key="5">
    <source>
        <dbReference type="Google" id="ProtNLM"/>
    </source>
</evidence>
<protein>
    <recommendedName>
        <fullName evidence="5">DUF2946 domain-containing protein</fullName>
    </recommendedName>
</protein>
<dbReference type="EMBL" id="FNIT01000008">
    <property type="protein sequence ID" value="SDO56616.1"/>
    <property type="molecule type" value="Genomic_DNA"/>
</dbReference>
<keyword evidence="2" id="KW-0732">Signal</keyword>
<reference evidence="3 4" key="1">
    <citation type="submission" date="2016-10" db="EMBL/GenBank/DDBJ databases">
        <authorList>
            <person name="de Groot N.N."/>
        </authorList>
    </citation>
    <scope>NUCLEOTIDE SEQUENCE [LARGE SCALE GENOMIC DNA]</scope>
    <source>
        <strain evidence="4">L7-484,KACC 16230,DSM 25025</strain>
    </source>
</reference>